<dbReference type="OrthoDB" id="6161799at2759"/>
<sequence length="2626" mass="286485">MVLYLTNTGWMKRNLHNIVIISLFGLLRIATGQQTDGNTTDSLNPSLSTTTLSEEPKLSDILISSDVQVVSSADSNNDYLSTQSVYYTDTIATSSFEVSKDIITTFNLESSIQSISTDIIVSNLESSSQPNTINIESSIKYISTVIIASNLESSSQPNTLSIESSIQSNLESTILYFTTQYITTFNLQSSIKAASTDFITTSSLDLNVQPIITETVTTTNFNSSIQSFDTYNLTPSSLESSMQAISASIFTTISLESTMQQTKTDTITAFSLESNIQSISEDISTTLSLESTIPSDSCVTSSIEPSEITTSSSPYNSDSTSTIDQLTIDSTVYPTQLTSSLFYSPSTITSDTDLWSSLTNIHTLESFNVSHSLDTLPANSIFSLEPTPLTTDASPLVYDSFSAQITQGLSSSGTEIFSSTTADILLTEAHSDVSSTVESMASLFLTSSFLDVTSIAKSSDLISGSALTDVSLMPDSSVDLETTIRITLSEMMTASMTSMLEISPIETYVIENDTSALTPGMDTSIYASDSVMSQSITLSLTDTSTLINPVPKSSVLVTDDTVSPEETWSESVSITVSLSDVMTVSTSLVRPDMVPSLSDAPSTDLSIVTSMPNDMSSSSMFTDPFQLTLVSSFSTRLPIISLSTELVATLDSTISYSPPIYHTTTEGLDTSRIDILLVSSSMNFISSLTELPVTTSNMEVSSLFGISTEQQTSSVQTSSMNDFTDAFNTSTEKLTATLTTSIISFHSVSSQLSEELIVLNSPSVDFSTVSSTYTETLTEVSSFVDFPRTSRIALESFSQTEMDDSNTGFSGVSSTFSAELMESIISSSGFSSAYSFSKDERTDFDLFSSSAYSSSEERPVITITKLVTDFMSNVTIRSQSLSTLLSVDTDNETVHLEVTSDYDFTHDLHPTTLISDVHFSSSVTILGVVDTWYSSVLSVGSSRVLEPTSTLELDVSSTLSSSYILFEDLSNASLSYTSASQSSLTMLVLTSFSYASDAIANITSDMRTDVHPGDVVLSSSNIIISDTVSPTLTEHYLTQILSTLWPSFSESSSLIAVSYYYSSVSAMETLSATLDVPVYSSENVSTEIKASWTDDISGTSQFLSFSTYIIHTSNLMDFSTSFLTSRPISITSEWSLEYSDPVPSSADVTLSVINSSQSTVEDTPDSFLVSPEIVSPSVKSTDMMSVETLYTTLDSSQVYQDLQTQDIITSGQDFFTTFSHSEIFMNFSDDSSSKFVLSSMPSYTPTESMSLSKSLSELQSLEEVSISISTFLMSLSPESSSRTSDYRESLTTAAVESSPSIVTNTFFPSYLASDVSAVQESYPTSVNQTEEWTIYTDLISSVGHLPSQTSLNPLIPLTTVALDPSLPGENLTVAGTSTLSASNLFVASRTDFSDSESMVESISSMTSTVQFVSTMAEYSLTTSMVSVLSVETVLTSMQPHQSEITLSYNDTDSSIISWSASKEIPLESSHFLESSYISDRASSNISDLTSYISDMASYTSDMTSYISDRASSNISDMTSSYISDMTSYTSDMTSYTSDMTSYTSDMTPYISDWASSNISDWASSNISDMTSSYISDMASYTSDMTSYISDMTSYISDMTSSYISDMTSAYISDMTSYTTDMTSYTSNMTSYTSDIISYISDRTSSNISDMTSAYISDMTSHTFNDLSSLVSSPFPEGTSAFTEYITFHISTDTSSVTMSDITLSTSLTSDYFSSLNTSSVSLYPTVQDSSYYTLSEVSTSKSLFPDLLTSSFTIQSIWPSVNWTDTSVGSMSSSLSDITLTFSNSISESLNWSISTGGFIEPTLTYTDSISTTEVVIQNSSSLLIVTSVTSEFTLSPTTLSSVLPSSSIIPTVPPTTGPTVPNIENSKNKTEFWVVTKFKVRPSVDIQAREFKNGLEKGLANAYALSKIRNEEKINGTYVPLKKRKRASVSDMDNTVQVEIVSLTRPDTLTVDATYVVQENGQIVPAQQVSDQLNLLSSQEMAIQTGQVVTQTAQPYITAASSEDNTKWIILGSVLGGVLVLAIFFFILCCCCGRCCQAKGKDNQVAMEAVKTYVSDEPAARRKSFAFASKKGKYSVSTEKEDDDPLYASIKPSMKANKKKAVTQPAENNQEETDMEEKPGKKIRQNTPQKKRRKKALDTNEELRSVYESQMASLQTKTFSSEEYTLTSQPTVEEEGDLLENAEEERKKNKQRLREKKKSEQGALSHPANLTTNVYESAQREIDKVLGPRLSHDSEDGHEKKQEKKRKKKAKKGKENEAFVPDEPKGETLEEARERMHKLLDDAFSLISHSKSSISNKVQPVDSSDAYSSSTSKYNTPRQDHSVQADLDSSASEEKKHTPINVQRTHEPYDSSGLITWSPYRASDEIATISLPSTQTNLSSQPPQQEKLTTSTFVETAPSRKNSYLATEPGKPIVIKTKNFEDSLPPPGPQKHKGFNGNPAQHSSDIRTRQETFQNPVYENTLPLRTMETYSEPYHGLASYQDLPVSHLAGKVSNGRPHVRQSAWQEERSKLADMAPLSLNASPRDVIDVRSHTGPQHGEKKHFDEVDVITESLRPGASPQPLINSLRDELQSLSSKRQTGPTKHTNQSGDSETKRLKDYLPSQLNTSQAESESSWGSMHRNTSKV</sequence>
<keyword evidence="3" id="KW-1185">Reference proteome</keyword>
<dbReference type="RefSeq" id="XP_055900688.1">
    <property type="nucleotide sequence ID" value="XM_056044713.1"/>
</dbReference>
<feature type="region of interest" description="Disordered" evidence="1">
    <location>
        <begin position="2154"/>
        <end position="2275"/>
    </location>
</feature>
<feature type="compositionally biased region" description="Basic and acidic residues" evidence="1">
    <location>
        <begin position="2219"/>
        <end position="2243"/>
    </location>
</feature>
<keyword evidence="2" id="KW-0732">Signal</keyword>
<feature type="compositionally biased region" description="Polar residues" evidence="1">
    <location>
        <begin position="2603"/>
        <end position="2626"/>
    </location>
</feature>
<feature type="region of interest" description="Disordered" evidence="1">
    <location>
        <begin position="298"/>
        <end position="317"/>
    </location>
</feature>
<dbReference type="InterPro" id="IPR024606">
    <property type="entry name" value="KIAA1549"/>
</dbReference>
<protein>
    <submittedName>
        <fullName evidence="4">Mucin-2-like isoform X1</fullName>
    </submittedName>
</protein>
<feature type="compositionally biased region" description="Polar residues" evidence="1">
    <location>
        <begin position="2154"/>
        <end position="2172"/>
    </location>
</feature>
<feature type="compositionally biased region" description="Low complexity" evidence="1">
    <location>
        <begin position="2304"/>
        <end position="2313"/>
    </location>
</feature>
<reference evidence="4" key="1">
    <citation type="submission" date="2025-08" db="UniProtKB">
        <authorList>
            <consortium name="RefSeq"/>
        </authorList>
    </citation>
    <scope>IDENTIFICATION</scope>
</reference>
<dbReference type="OMA" id="SSIWISM"/>
<dbReference type="Proteomes" id="UP001165740">
    <property type="component" value="Chromosome 10"/>
</dbReference>
<dbReference type="Pfam" id="PF12877">
    <property type="entry name" value="KIAA1549"/>
    <property type="match status" value="1"/>
</dbReference>
<feature type="region of interest" description="Disordered" evidence="1">
    <location>
        <begin position="2372"/>
        <end position="2394"/>
    </location>
</feature>
<accession>A0A9W3BMQ6</accession>
<proteinExistence type="predicted"/>
<name>A0A9W3BMQ6_BIOGL</name>
<feature type="region of interest" description="Disordered" evidence="1">
    <location>
        <begin position="2555"/>
        <end position="2626"/>
    </location>
</feature>
<feature type="region of interest" description="Disordered" evidence="1">
    <location>
        <begin position="2291"/>
        <end position="2354"/>
    </location>
</feature>
<feature type="compositionally biased region" description="Basic residues" evidence="1">
    <location>
        <begin position="2122"/>
        <end position="2136"/>
    </location>
</feature>
<feature type="compositionally biased region" description="Basic residues" evidence="1">
    <location>
        <begin position="2244"/>
        <end position="2253"/>
    </location>
</feature>
<feature type="signal peptide" evidence="2">
    <location>
        <begin position="1"/>
        <end position="32"/>
    </location>
</feature>
<feature type="region of interest" description="Disordered" evidence="1">
    <location>
        <begin position="2082"/>
        <end position="2142"/>
    </location>
</feature>
<evidence type="ECO:0000313" key="4">
    <source>
        <dbReference type="RefSeq" id="XP_055900688.1"/>
    </source>
</evidence>
<gene>
    <name evidence="4" type="primary">LOC106072222</name>
</gene>
<dbReference type="PANTHER" id="PTHR21590:SF6">
    <property type="entry name" value="SEA DOMAIN-CONTAINING PROTEIN"/>
    <property type="match status" value="1"/>
</dbReference>
<feature type="compositionally biased region" description="Low complexity" evidence="1">
    <location>
        <begin position="301"/>
        <end position="317"/>
    </location>
</feature>
<dbReference type="GeneID" id="106072222"/>
<evidence type="ECO:0000256" key="2">
    <source>
        <dbReference type="SAM" id="SignalP"/>
    </source>
</evidence>
<dbReference type="PANTHER" id="PTHR21590">
    <property type="entry name" value="SEA DOMAIN-CONTAINING PROTEIN"/>
    <property type="match status" value="1"/>
</dbReference>
<feature type="compositionally biased region" description="Polar residues" evidence="1">
    <location>
        <begin position="2572"/>
        <end position="2591"/>
    </location>
</feature>
<evidence type="ECO:0000256" key="1">
    <source>
        <dbReference type="SAM" id="MobiDB-lite"/>
    </source>
</evidence>
<organism evidence="3 4">
    <name type="scientific">Biomphalaria glabrata</name>
    <name type="common">Bloodfluke planorb</name>
    <name type="synonym">Freshwater snail</name>
    <dbReference type="NCBI Taxonomy" id="6526"/>
    <lineage>
        <taxon>Eukaryota</taxon>
        <taxon>Metazoa</taxon>
        <taxon>Spiralia</taxon>
        <taxon>Lophotrochozoa</taxon>
        <taxon>Mollusca</taxon>
        <taxon>Gastropoda</taxon>
        <taxon>Heterobranchia</taxon>
        <taxon>Euthyneura</taxon>
        <taxon>Panpulmonata</taxon>
        <taxon>Hygrophila</taxon>
        <taxon>Lymnaeoidea</taxon>
        <taxon>Planorbidae</taxon>
        <taxon>Biomphalaria</taxon>
    </lineage>
</organism>
<feature type="chain" id="PRO_5040889465" evidence="2">
    <location>
        <begin position="33"/>
        <end position="2626"/>
    </location>
</feature>
<feature type="compositionally biased region" description="Basic and acidic residues" evidence="1">
    <location>
        <begin position="2254"/>
        <end position="2275"/>
    </location>
</feature>
<evidence type="ECO:0000313" key="3">
    <source>
        <dbReference type="Proteomes" id="UP001165740"/>
    </source>
</evidence>
<feature type="compositionally biased region" description="Acidic residues" evidence="1">
    <location>
        <begin position="2173"/>
        <end position="2184"/>
    </location>
</feature>